<keyword evidence="2 6" id="KW-0812">Transmembrane</keyword>
<dbReference type="InterPro" id="IPR013937">
    <property type="entry name" value="Sorting_nexin_C"/>
</dbReference>
<feature type="domain" description="PX" evidence="8">
    <location>
        <begin position="1555"/>
        <end position="1678"/>
    </location>
</feature>
<dbReference type="Pfam" id="PF02194">
    <property type="entry name" value="PXA"/>
    <property type="match status" value="1"/>
</dbReference>
<feature type="compositionally biased region" description="Basic and acidic residues" evidence="5">
    <location>
        <begin position="735"/>
        <end position="744"/>
    </location>
</feature>
<dbReference type="InterPro" id="IPR016137">
    <property type="entry name" value="RGS"/>
</dbReference>
<dbReference type="PANTHER" id="PTHR46406:SF1">
    <property type="entry name" value="NITRIC OXIDE-ASSOCIATED PROTEIN 1"/>
    <property type="match status" value="1"/>
</dbReference>
<feature type="region of interest" description="Disordered" evidence="5">
    <location>
        <begin position="719"/>
        <end position="750"/>
    </location>
</feature>
<dbReference type="SUPFAM" id="SSF48097">
    <property type="entry name" value="Regulator of G-protein signaling, RGS"/>
    <property type="match status" value="1"/>
</dbReference>
<dbReference type="PROSITE" id="PS50132">
    <property type="entry name" value="RGS"/>
    <property type="match status" value="1"/>
</dbReference>
<dbReference type="PROSITE" id="PS51207">
    <property type="entry name" value="PXA"/>
    <property type="match status" value="1"/>
</dbReference>
<name>A0AAD4RCQ6_9BILA</name>
<feature type="compositionally biased region" description="Polar residues" evidence="5">
    <location>
        <begin position="720"/>
        <end position="729"/>
    </location>
</feature>
<evidence type="ECO:0000259" key="8">
    <source>
        <dbReference type="PROSITE" id="PS50195"/>
    </source>
</evidence>
<dbReference type="CDD" id="cd01855">
    <property type="entry name" value="YqeH"/>
    <property type="match status" value="1"/>
</dbReference>
<evidence type="ECO:0000259" key="9">
    <source>
        <dbReference type="PROSITE" id="PS51207"/>
    </source>
</evidence>
<evidence type="ECO:0000256" key="1">
    <source>
        <dbReference type="ARBA" id="ARBA00004141"/>
    </source>
</evidence>
<evidence type="ECO:0000256" key="3">
    <source>
        <dbReference type="ARBA" id="ARBA00022989"/>
    </source>
</evidence>
<dbReference type="Gene3D" id="1.10.167.10">
    <property type="entry name" value="Regulator of G-protein Signalling 4, domain 2"/>
    <property type="match status" value="1"/>
</dbReference>
<comment type="caution">
    <text evidence="10">The sequence shown here is derived from an EMBL/GenBank/DDBJ whole genome shotgun (WGS) entry which is preliminary data.</text>
</comment>
<dbReference type="InterPro" id="IPR027417">
    <property type="entry name" value="P-loop_NTPase"/>
</dbReference>
<dbReference type="EMBL" id="JAKKPZ010000001">
    <property type="protein sequence ID" value="KAI1727972.1"/>
    <property type="molecule type" value="Genomic_DNA"/>
</dbReference>
<dbReference type="InterPro" id="IPR003114">
    <property type="entry name" value="Phox_assoc"/>
</dbReference>
<dbReference type="GO" id="GO:0016020">
    <property type="term" value="C:membrane"/>
    <property type="evidence" value="ECO:0007669"/>
    <property type="project" value="UniProtKB-SubCell"/>
</dbReference>
<evidence type="ECO:0000256" key="5">
    <source>
        <dbReference type="SAM" id="MobiDB-lite"/>
    </source>
</evidence>
<accession>A0AAD4RCQ6</accession>
<dbReference type="Gene3D" id="3.30.1520.10">
    <property type="entry name" value="Phox-like domain"/>
    <property type="match status" value="1"/>
</dbReference>
<feature type="domain" description="RGS" evidence="7">
    <location>
        <begin position="1324"/>
        <end position="1453"/>
    </location>
</feature>
<evidence type="ECO:0000313" key="10">
    <source>
        <dbReference type="EMBL" id="KAI1727972.1"/>
    </source>
</evidence>
<dbReference type="SMART" id="SM00313">
    <property type="entry name" value="PXA"/>
    <property type="match status" value="1"/>
</dbReference>
<keyword evidence="4 6" id="KW-0472">Membrane</keyword>
<dbReference type="Pfam" id="PF01926">
    <property type="entry name" value="MMR_HSR1"/>
    <property type="match status" value="1"/>
</dbReference>
<sequence length="1981" mass="226712">MLKRTNSSSKTTKKELAQHLAKRTSKEAHIAREYKVLQSTFLNQSISSLTPSPNPHPGRGVYGFALYLFSWILFLAYLLWALLPQSVLNFLHLTYLPSKYWAVTVPLLVPIALGAYVILSFAVNLVRFRGQIMLRFITRNSSLRKDTCVKCTYIATVVQRSMSKAVDSNFDASKHEKWRPPRPRPSAKRRRMGLIHRRHQEFREEIEKEEYDPNRELLDQVESIASVLLLKNHPERFQSFARTKAENDALMRENEENRRRLHSLSGDGLLPKFPLQAESKSELFISAEPTKSSGSYSQIAQVVESRICLQRETEHQGGNLKKESDKQDPQIVPHKGYFVRNEVFTEEYEQGIAADLPETEMNELPFTFVGYDNDPVEHFQLTYPGQNMRSMTKDTVEECEKDDAWERYGTEGDISIPPSPTSKCAACGAGFQCNNSSLPGFVPVRLFDEIEHNEKRKNWKYKRADYICRRCFLHREYNFLLNVNVCDVDYRSMMGHLKLVQEALIVLVVDMFDLQASINRQLPDIIGTGKHMIVVGNKIDLLPPDAHKGYLRGYYNALRKAMFDAGYSEQFNIIKHVLISAKTGFGVEELITNVFTKWVGPRQRLRSNVYLVGSTNAGKSTLFNAFLQSDMCMVRAVDLVEKVTTSVWPGTTLSLLKFPMWQPTEDKLKLRNRKLAQYKKWQTMESAASVELYKETGDPKHLLLQGYVGSTLKELEDKSQPISASSAANEFNGELDPKDAEKKEKKSRLNLNDPVFQKGTNWCFDTPGTINDNQVLNLFTMEELINVVPREMIIPRIFIVRPHHSLIIGGVARIDLHFVDVHSIDFAYVWMTVFASNRLNVKYLPVNLAEKYLEENLGDPKLGAPIGGPNRLKLFPSLKQETFEINSTVQSTTQATADILLSSIGWVSLTSETKYMKVSAWTPAGRGLGLRNPPLLPYASSMRASKLQGTPTYKIKLPTAVEEKAAMQKVNLIGIPHHIRENTHPLVWAIVPGALLMGFCLDLSLTALISWIFAGVLGYVLTEKLLDRPKLALTMQLIVAEFLGLTYDDKFITSRGQIMSKKKNRQISFEGDDRGMKNGIDTQGNIKIERQLNDAIIDFFERLIDTFVNNWYKEDISTDEAFILEINHQIAHAASLVLSHAKEIDFTKLIMEDLAPLLAIHVERVNRLAVFSENKRHLPASTLELRILEHWTPDLHWAMRSRDNELEYLRVLADILITHVLDDTRIGGLWTDDERPRECFITKRIWPSQSCRHLLRELTLFNVLLPTMDFLADPDTLNRLLLMAFESGDNLIVEDELTKDKVDFLRQLTDVSQVHTPDSLLSIKLSDLVREPRLIQMFDMYLRDNNGPTHLLDCFLQAQDIHRRIRNFNDLSEIQSDLWQLYSGFVHSNAANKINFKAELESLFEKFVEAKINEQSANTMEKISEEVYKTIYHQLHYGYVIPFCQSENFLGYLCGGPPDVEELLRTVRDETTKSQIKSNNTEGSFSLTQFRHKLFNVIGTTKTNQKDVSNSKFYSSLPPSVDSVSETCFDDAQMLKDFETGNVALIDLGRDLSKWTVTIPNVEPRRESISSKIYYVYILNIERNDSAAECNIRHTSSWTIGRKYDDFFTLEEKLREFHGNSVRLGLLPDRKMFRTKNMSFMDAHRPFFERYMQTLLQQPALRRSDLLHAFLTADDLEPTEEFGNTSGMTFPNLNPIRAMRRVPTKLARERGQNLKPFILNVLANILAPRTTLYTSTANPTPSCSKLSTEGSNSSSITSFTGGSHQAGTYTQSSRIALDNVSLQITNKGAPLLARCFESSEIYESDEDQHAVISGSSDLREYLRNTYDLLLFFLLRVSSFPRWLQAIFITARNLFLDLPVNQFIYKYFDDFFQNRILTEQMAYNAVQSLSEALFDTSNTAGSSDEERRLRADLVVHCLEEVIEEKLPHIIIRVLGGQKNVRQQIRNLFHIFQLPRLNKQLVFVLLDKIVQQQMPKDVGRSDI</sequence>
<dbReference type="SMART" id="SM00312">
    <property type="entry name" value="PX"/>
    <property type="match status" value="1"/>
</dbReference>
<evidence type="ECO:0000313" key="11">
    <source>
        <dbReference type="Proteomes" id="UP001201812"/>
    </source>
</evidence>
<dbReference type="Pfam" id="PF00787">
    <property type="entry name" value="PX"/>
    <property type="match status" value="1"/>
</dbReference>
<dbReference type="InterPro" id="IPR013717">
    <property type="entry name" value="PIG-P"/>
</dbReference>
<evidence type="ECO:0000259" key="7">
    <source>
        <dbReference type="PROSITE" id="PS50132"/>
    </source>
</evidence>
<gene>
    <name evidence="10" type="ORF">DdX_00116</name>
</gene>
<dbReference type="InterPro" id="IPR001683">
    <property type="entry name" value="PX_dom"/>
</dbReference>
<dbReference type="InterPro" id="IPR052807">
    <property type="entry name" value="Mito_transl_resp_regulator"/>
</dbReference>
<dbReference type="GO" id="GO:0035091">
    <property type="term" value="F:phosphatidylinositol binding"/>
    <property type="evidence" value="ECO:0007669"/>
    <property type="project" value="InterPro"/>
</dbReference>
<evidence type="ECO:0000256" key="4">
    <source>
        <dbReference type="ARBA" id="ARBA00023136"/>
    </source>
</evidence>
<dbReference type="GO" id="GO:0005525">
    <property type="term" value="F:GTP binding"/>
    <property type="evidence" value="ECO:0007669"/>
    <property type="project" value="InterPro"/>
</dbReference>
<dbReference type="Pfam" id="PF08628">
    <property type="entry name" value="Nexin_C"/>
    <property type="match status" value="1"/>
</dbReference>
<dbReference type="InterPro" id="IPR036305">
    <property type="entry name" value="RGS_sf"/>
</dbReference>
<proteinExistence type="predicted"/>
<dbReference type="Gene3D" id="3.40.50.300">
    <property type="entry name" value="P-loop containing nucleotide triphosphate hydrolases"/>
    <property type="match status" value="1"/>
</dbReference>
<protein>
    <submittedName>
        <fullName evidence="10">PXA domain-containing protein</fullName>
    </submittedName>
</protein>
<dbReference type="PROSITE" id="PS50195">
    <property type="entry name" value="PX"/>
    <property type="match status" value="1"/>
</dbReference>
<feature type="transmembrane region" description="Helical" evidence="6">
    <location>
        <begin position="100"/>
        <end position="126"/>
    </location>
</feature>
<dbReference type="PANTHER" id="PTHR46406">
    <property type="entry name" value="NITRIC OXIDE-ASSOCIATED PROTEIN 1"/>
    <property type="match status" value="1"/>
</dbReference>
<feature type="domain" description="PXA" evidence="9">
    <location>
        <begin position="1089"/>
        <end position="1289"/>
    </location>
</feature>
<feature type="transmembrane region" description="Helical" evidence="6">
    <location>
        <begin position="61"/>
        <end position="80"/>
    </location>
</feature>
<organism evidence="10 11">
    <name type="scientific">Ditylenchus destructor</name>
    <dbReference type="NCBI Taxonomy" id="166010"/>
    <lineage>
        <taxon>Eukaryota</taxon>
        <taxon>Metazoa</taxon>
        <taxon>Ecdysozoa</taxon>
        <taxon>Nematoda</taxon>
        <taxon>Chromadorea</taxon>
        <taxon>Rhabditida</taxon>
        <taxon>Tylenchina</taxon>
        <taxon>Tylenchomorpha</taxon>
        <taxon>Sphaerularioidea</taxon>
        <taxon>Anguinidae</taxon>
        <taxon>Anguininae</taxon>
        <taxon>Ditylenchus</taxon>
    </lineage>
</organism>
<evidence type="ECO:0000256" key="2">
    <source>
        <dbReference type="ARBA" id="ARBA00022692"/>
    </source>
</evidence>
<keyword evidence="11" id="KW-1185">Reference proteome</keyword>
<dbReference type="SUPFAM" id="SSF64268">
    <property type="entry name" value="PX domain"/>
    <property type="match status" value="1"/>
</dbReference>
<dbReference type="Proteomes" id="UP001201812">
    <property type="component" value="Unassembled WGS sequence"/>
</dbReference>
<reference evidence="10" key="1">
    <citation type="submission" date="2022-01" db="EMBL/GenBank/DDBJ databases">
        <title>Genome Sequence Resource for Two Populations of Ditylenchus destructor, the Migratory Endoparasitic Phytonematode.</title>
        <authorList>
            <person name="Zhang H."/>
            <person name="Lin R."/>
            <person name="Xie B."/>
        </authorList>
    </citation>
    <scope>NUCLEOTIDE SEQUENCE</scope>
    <source>
        <strain evidence="10">BazhouSP</strain>
    </source>
</reference>
<comment type="subcellular location">
    <subcellularLocation>
        <location evidence="1">Membrane</location>
        <topology evidence="1">Multi-pass membrane protein</topology>
    </subcellularLocation>
</comment>
<dbReference type="Pfam" id="PF08510">
    <property type="entry name" value="PIG-P"/>
    <property type="match status" value="1"/>
</dbReference>
<dbReference type="InterPro" id="IPR044926">
    <property type="entry name" value="RGS_subdomain_2"/>
</dbReference>
<keyword evidence="3 6" id="KW-1133">Transmembrane helix</keyword>
<dbReference type="SUPFAM" id="SSF52540">
    <property type="entry name" value="P-loop containing nucleoside triphosphate hydrolases"/>
    <property type="match status" value="1"/>
</dbReference>
<dbReference type="InterPro" id="IPR006073">
    <property type="entry name" value="GTP-bd"/>
</dbReference>
<dbReference type="InterPro" id="IPR036871">
    <property type="entry name" value="PX_dom_sf"/>
</dbReference>
<evidence type="ECO:0000256" key="6">
    <source>
        <dbReference type="SAM" id="Phobius"/>
    </source>
</evidence>